<reference evidence="1" key="1">
    <citation type="submission" date="2022-08" db="EMBL/GenBank/DDBJ databases">
        <authorList>
            <person name="Kallberg Y."/>
            <person name="Tangrot J."/>
            <person name="Rosling A."/>
        </authorList>
    </citation>
    <scope>NUCLEOTIDE SEQUENCE</scope>
    <source>
        <strain evidence="1">Wild A</strain>
    </source>
</reference>
<organism evidence="1 2">
    <name type="scientific">Funneliformis geosporum</name>
    <dbReference type="NCBI Taxonomy" id="1117311"/>
    <lineage>
        <taxon>Eukaryota</taxon>
        <taxon>Fungi</taxon>
        <taxon>Fungi incertae sedis</taxon>
        <taxon>Mucoromycota</taxon>
        <taxon>Glomeromycotina</taxon>
        <taxon>Glomeromycetes</taxon>
        <taxon>Glomerales</taxon>
        <taxon>Glomeraceae</taxon>
        <taxon>Funneliformis</taxon>
    </lineage>
</organism>
<dbReference type="AlphaFoldDB" id="A0A9W4WXH0"/>
<feature type="non-terminal residue" evidence="1">
    <location>
        <position position="1"/>
    </location>
</feature>
<dbReference type="OrthoDB" id="2399193at2759"/>
<evidence type="ECO:0000313" key="2">
    <source>
        <dbReference type="Proteomes" id="UP001153678"/>
    </source>
</evidence>
<accession>A0A9W4WXH0</accession>
<proteinExistence type="predicted"/>
<dbReference type="Proteomes" id="UP001153678">
    <property type="component" value="Unassembled WGS sequence"/>
</dbReference>
<name>A0A9W4WXH0_9GLOM</name>
<keyword evidence="2" id="KW-1185">Reference proteome</keyword>
<sequence length="63" mass="7407">EGNIIEKNELFDLIQDLNDLEIIELNDFIPLYKILDEQQQRKIDIILDSNDCKSSSLEKRISD</sequence>
<protein>
    <submittedName>
        <fullName evidence="1">812_t:CDS:1</fullName>
    </submittedName>
</protein>
<comment type="caution">
    <text evidence="1">The sequence shown here is derived from an EMBL/GenBank/DDBJ whole genome shotgun (WGS) entry which is preliminary data.</text>
</comment>
<evidence type="ECO:0000313" key="1">
    <source>
        <dbReference type="EMBL" id="CAI2193782.1"/>
    </source>
</evidence>
<dbReference type="EMBL" id="CAMKVN010010010">
    <property type="protein sequence ID" value="CAI2193782.1"/>
    <property type="molecule type" value="Genomic_DNA"/>
</dbReference>
<gene>
    <name evidence="1" type="ORF">FWILDA_LOCUS16248</name>
</gene>